<evidence type="ECO:0000313" key="2">
    <source>
        <dbReference type="Proteomes" id="UP000176444"/>
    </source>
</evidence>
<reference evidence="1 2" key="1">
    <citation type="journal article" date="2016" name="Nat. Commun.">
        <title>Thousands of microbial genomes shed light on interconnected biogeochemical processes in an aquifer system.</title>
        <authorList>
            <person name="Anantharaman K."/>
            <person name="Brown C.T."/>
            <person name="Hug L.A."/>
            <person name="Sharon I."/>
            <person name="Castelle C.J."/>
            <person name="Probst A.J."/>
            <person name="Thomas B.C."/>
            <person name="Singh A."/>
            <person name="Wilkins M.J."/>
            <person name="Karaoz U."/>
            <person name="Brodie E.L."/>
            <person name="Williams K.H."/>
            <person name="Hubbard S.S."/>
            <person name="Banfield J.F."/>
        </authorList>
    </citation>
    <scope>NUCLEOTIDE SEQUENCE [LARGE SCALE GENOMIC DNA]</scope>
</reference>
<comment type="caution">
    <text evidence="1">The sequence shown here is derived from an EMBL/GenBank/DDBJ whole genome shotgun (WGS) entry which is preliminary data.</text>
</comment>
<protein>
    <submittedName>
        <fullName evidence="1">Uncharacterized protein</fullName>
    </submittedName>
</protein>
<name>A0A1F4UPH4_UNCKA</name>
<gene>
    <name evidence="1" type="ORF">A2713_01360</name>
</gene>
<organism evidence="1 2">
    <name type="scientific">candidate division WWE3 bacterium RIFCSPHIGHO2_01_FULL_35_17</name>
    <dbReference type="NCBI Taxonomy" id="1802614"/>
    <lineage>
        <taxon>Bacteria</taxon>
        <taxon>Katanobacteria</taxon>
    </lineage>
</organism>
<proteinExistence type="predicted"/>
<dbReference type="AlphaFoldDB" id="A0A1F4UPH4"/>
<evidence type="ECO:0000313" key="1">
    <source>
        <dbReference type="EMBL" id="OGC46844.1"/>
    </source>
</evidence>
<sequence>MLSVESKLGLPTGEGGKLNRLATERWKERLVRLVPVKNKVIWVNPNFPNLPFGLKLNEQTPLGLFVKSVLPENPATGKLKEGSQIGEHLPSHHRSILLTRAMLADNNGQVYRDIDLKGIGYVSTKGYEEYLHGAEVEVNTLASVQSRGESGYYGLFEEISAMYDRDKSEEFNALGIRTPRALAIIELLEVICKDGMVSISSLKEKGILPQDSSPVIEVRVFRNKARISDYACTRPGNYSLFARDYGSDDFLPRVLLADAKEIIRQELGLNSEISDSDYFKYLVKLVATNIGLMHKSGWMHNYLTDHNITLNGDIADFDSVSQLENFFGQERDIVSALGTLVEFNAFLGNLKLDIEFLDETYPQIHDKLAKEFWESYLQAFPVEQQRRGYLDLDRLRARI</sequence>
<dbReference type="EMBL" id="MEUX01000029">
    <property type="protein sequence ID" value="OGC46844.1"/>
    <property type="molecule type" value="Genomic_DNA"/>
</dbReference>
<dbReference type="Proteomes" id="UP000176444">
    <property type="component" value="Unassembled WGS sequence"/>
</dbReference>
<accession>A0A1F4UPH4</accession>